<reference evidence="5" key="2">
    <citation type="submission" date="2024-10" db="UniProtKB">
        <authorList>
            <consortium name="EnsemblProtists"/>
        </authorList>
    </citation>
    <scope>IDENTIFICATION</scope>
</reference>
<dbReference type="AlphaFoldDB" id="A0A0D3KM19"/>
<dbReference type="PANTHER" id="PTHR40703:SF1">
    <property type="entry name" value="TRNA (PSEUDOURIDINE(54)-N(1))-METHYLTRANSFERASE"/>
    <property type="match status" value="1"/>
</dbReference>
<dbReference type="Gene3D" id="3.30.70.330">
    <property type="match status" value="1"/>
</dbReference>
<dbReference type="GeneID" id="17282074"/>
<dbReference type="GO" id="GO:0008757">
    <property type="term" value="F:S-adenosylmethionine-dependent methyltransferase activity"/>
    <property type="evidence" value="ECO:0007669"/>
    <property type="project" value="TreeGrafter"/>
</dbReference>
<accession>A0A0D3KM19</accession>
<evidence type="ECO:0000313" key="5">
    <source>
        <dbReference type="EnsemblProtists" id="EOD36804"/>
    </source>
</evidence>
<keyword evidence="2" id="KW-0489">Methyltransferase</keyword>
<dbReference type="EnsemblProtists" id="EOD36804">
    <property type="protein sequence ID" value="EOD36804"/>
    <property type="gene ID" value="EMIHUDRAFT_449096"/>
</dbReference>
<keyword evidence="6" id="KW-1185">Reference proteome</keyword>
<dbReference type="Gene3D" id="3.40.1280.10">
    <property type="match status" value="1"/>
</dbReference>
<dbReference type="PANTHER" id="PTHR40703">
    <property type="entry name" value="TRNA (PSEUDOURIDINE(54)-N(1))-METHYLTRANSFERASE"/>
    <property type="match status" value="1"/>
</dbReference>
<evidence type="ECO:0000256" key="4">
    <source>
        <dbReference type="ARBA" id="ARBA00022691"/>
    </source>
</evidence>
<evidence type="ECO:0000256" key="2">
    <source>
        <dbReference type="ARBA" id="ARBA00022603"/>
    </source>
</evidence>
<dbReference type="Pfam" id="PF04013">
    <property type="entry name" value="Methyltrn_RNA_2"/>
    <property type="match status" value="1"/>
</dbReference>
<evidence type="ECO:0000256" key="1">
    <source>
        <dbReference type="ARBA" id="ARBA00022490"/>
    </source>
</evidence>
<dbReference type="InterPro" id="IPR007158">
    <property type="entry name" value="TrmY"/>
</dbReference>
<dbReference type="InterPro" id="IPR029028">
    <property type="entry name" value="Alpha/beta_knot_MTases"/>
</dbReference>
<dbReference type="KEGG" id="ehx:EMIHUDRAFT_449096"/>
<proteinExistence type="predicted"/>
<dbReference type="HOGENOM" id="CLU_1127014_0_0_1"/>
<sequence>MNGEASIRCVVHLRGLLWSCTPDDVRASVSPLLPARCFLHDVFLPLDARARPSGTAVLVLHAERPAAASSERSVDAAVAAAARRIAVALDGAVVRGDDDASESVRHLRATPSSARALKESRARSSAAAARALSLAPQSFNAGAAAATTAIAAAPSRRDFVVVCHAAAAAASGAFELSDLSRGRVDLIARCASAALFTSHGVRRGCRLWLPLVGGGLTLCLDGDRARRLRPDERSIAAPLRVVLRRHV</sequence>
<dbReference type="Proteomes" id="UP000013827">
    <property type="component" value="Unassembled WGS sequence"/>
</dbReference>
<dbReference type="RefSeq" id="XP_005789233.1">
    <property type="nucleotide sequence ID" value="XM_005789176.1"/>
</dbReference>
<dbReference type="InterPro" id="IPR012677">
    <property type="entry name" value="Nucleotide-bd_a/b_plait_sf"/>
</dbReference>
<evidence type="ECO:0000256" key="3">
    <source>
        <dbReference type="ARBA" id="ARBA00022679"/>
    </source>
</evidence>
<protein>
    <submittedName>
        <fullName evidence="5">Uncharacterized protein</fullName>
    </submittedName>
</protein>
<keyword evidence="3" id="KW-0808">Transferase</keyword>
<dbReference type="SUPFAM" id="SSF75217">
    <property type="entry name" value="alpha/beta knot"/>
    <property type="match status" value="1"/>
</dbReference>
<evidence type="ECO:0000313" key="6">
    <source>
        <dbReference type="Proteomes" id="UP000013827"/>
    </source>
</evidence>
<name>A0A0D3KM19_EMIH1</name>
<reference evidence="6" key="1">
    <citation type="journal article" date="2013" name="Nature">
        <title>Pan genome of the phytoplankton Emiliania underpins its global distribution.</title>
        <authorList>
            <person name="Read B.A."/>
            <person name="Kegel J."/>
            <person name="Klute M.J."/>
            <person name="Kuo A."/>
            <person name="Lefebvre S.C."/>
            <person name="Maumus F."/>
            <person name="Mayer C."/>
            <person name="Miller J."/>
            <person name="Monier A."/>
            <person name="Salamov A."/>
            <person name="Young J."/>
            <person name="Aguilar M."/>
            <person name="Claverie J.M."/>
            <person name="Frickenhaus S."/>
            <person name="Gonzalez K."/>
            <person name="Herman E.K."/>
            <person name="Lin Y.C."/>
            <person name="Napier J."/>
            <person name="Ogata H."/>
            <person name="Sarno A.F."/>
            <person name="Shmutz J."/>
            <person name="Schroeder D."/>
            <person name="de Vargas C."/>
            <person name="Verret F."/>
            <person name="von Dassow P."/>
            <person name="Valentin K."/>
            <person name="Van de Peer Y."/>
            <person name="Wheeler G."/>
            <person name="Dacks J.B."/>
            <person name="Delwiche C.F."/>
            <person name="Dyhrman S.T."/>
            <person name="Glockner G."/>
            <person name="John U."/>
            <person name="Richards T."/>
            <person name="Worden A.Z."/>
            <person name="Zhang X."/>
            <person name="Grigoriev I.V."/>
            <person name="Allen A.E."/>
            <person name="Bidle K."/>
            <person name="Borodovsky M."/>
            <person name="Bowler C."/>
            <person name="Brownlee C."/>
            <person name="Cock J.M."/>
            <person name="Elias M."/>
            <person name="Gladyshev V.N."/>
            <person name="Groth M."/>
            <person name="Guda C."/>
            <person name="Hadaegh A."/>
            <person name="Iglesias-Rodriguez M.D."/>
            <person name="Jenkins J."/>
            <person name="Jones B.M."/>
            <person name="Lawson T."/>
            <person name="Leese F."/>
            <person name="Lindquist E."/>
            <person name="Lobanov A."/>
            <person name="Lomsadze A."/>
            <person name="Malik S.B."/>
            <person name="Marsh M.E."/>
            <person name="Mackinder L."/>
            <person name="Mock T."/>
            <person name="Mueller-Roeber B."/>
            <person name="Pagarete A."/>
            <person name="Parker M."/>
            <person name="Probert I."/>
            <person name="Quesneville H."/>
            <person name="Raines C."/>
            <person name="Rensing S.A."/>
            <person name="Riano-Pachon D.M."/>
            <person name="Richier S."/>
            <person name="Rokitta S."/>
            <person name="Shiraiwa Y."/>
            <person name="Soanes D.M."/>
            <person name="van der Giezen M."/>
            <person name="Wahlund T.M."/>
            <person name="Williams B."/>
            <person name="Wilson W."/>
            <person name="Wolfe G."/>
            <person name="Wurch L.L."/>
        </authorList>
    </citation>
    <scope>NUCLEOTIDE SEQUENCE</scope>
</reference>
<keyword evidence="4" id="KW-0949">S-adenosyl-L-methionine</keyword>
<dbReference type="PaxDb" id="2903-EOD36804"/>
<dbReference type="InterPro" id="IPR029026">
    <property type="entry name" value="tRNA_m1G_MTases_N"/>
</dbReference>
<dbReference type="GO" id="GO:0030488">
    <property type="term" value="P:tRNA methylation"/>
    <property type="evidence" value="ECO:0007669"/>
    <property type="project" value="TreeGrafter"/>
</dbReference>
<organism evidence="5 6">
    <name type="scientific">Emiliania huxleyi (strain CCMP1516)</name>
    <dbReference type="NCBI Taxonomy" id="280463"/>
    <lineage>
        <taxon>Eukaryota</taxon>
        <taxon>Haptista</taxon>
        <taxon>Haptophyta</taxon>
        <taxon>Prymnesiophyceae</taxon>
        <taxon>Isochrysidales</taxon>
        <taxon>Noelaerhabdaceae</taxon>
        <taxon>Emiliania</taxon>
    </lineage>
</organism>
<dbReference type="GO" id="GO:0008175">
    <property type="term" value="F:tRNA methyltransferase activity"/>
    <property type="evidence" value="ECO:0007669"/>
    <property type="project" value="InterPro"/>
</dbReference>
<keyword evidence="1" id="KW-0963">Cytoplasm</keyword>